<dbReference type="EMBL" id="LNQR01000028">
    <property type="protein sequence ID" value="KWT91796.1"/>
    <property type="molecule type" value="Genomic_DNA"/>
</dbReference>
<organism evidence="2 3">
    <name type="scientific">Candidatus Magnetominusculus xianensis</name>
    <dbReference type="NCBI Taxonomy" id="1748249"/>
    <lineage>
        <taxon>Bacteria</taxon>
        <taxon>Pseudomonadati</taxon>
        <taxon>Nitrospirota</taxon>
        <taxon>Nitrospiria</taxon>
        <taxon>Nitrospirales</taxon>
        <taxon>Nitrospiraceae</taxon>
        <taxon>Candidatus Magnetominusculus</taxon>
    </lineage>
</organism>
<evidence type="ECO:0000313" key="3">
    <source>
        <dbReference type="Proteomes" id="UP000060487"/>
    </source>
</evidence>
<dbReference type="Gene3D" id="3.60.20.10">
    <property type="entry name" value="Glutamine Phosphoribosylpyrophosphate, subunit 1, domain 1"/>
    <property type="match status" value="1"/>
</dbReference>
<accession>A0ABR5SHT7</accession>
<proteinExistence type="predicted"/>
<dbReference type="InterPro" id="IPR029055">
    <property type="entry name" value="Ntn_hydrolases_N"/>
</dbReference>
<dbReference type="PROSITE" id="PS51278">
    <property type="entry name" value="GATASE_TYPE_2"/>
    <property type="match status" value="1"/>
</dbReference>
<sequence length="375" mass="41741">MCRLSAITAKDYFSPVENILTLETMKEGHDGSGMGLILKDLGGEFESLKDKPVLSGICSDAGLAALNRYMDAAGFTLVHTWTPKIKPVRGITARDNYFARVYDYPKGINDLSLDKKEALLLKTRLTLRKMGESDESIIVFSFYPDVVTLKEVGDPLELCEFFGLDDSTLKAKIIFAQGRQNTNYAINLYACHPFFIQGFGSMTNGENTAFVPIREFLASRGFPGYIGYNSDSEVFTHILHYAARGLNYPLHYYKDIITPLKPTEIDKRPDKAFVGHLKKSLRPLCIDGPNCVIGFAPDGTCFMVQDSKKLRPGVVGGKKGKISLVSEECGLNRAVPDRDANKDIFPMRYDMVIVSPGAEEVKVWNQLQGWTTTMN</sequence>
<dbReference type="SUPFAM" id="SSF56235">
    <property type="entry name" value="N-terminal nucleophile aminohydrolases (Ntn hydrolases)"/>
    <property type="match status" value="1"/>
</dbReference>
<name>A0ABR5SHT7_9BACT</name>
<evidence type="ECO:0000259" key="1">
    <source>
        <dbReference type="PROSITE" id="PS51278"/>
    </source>
</evidence>
<dbReference type="InterPro" id="IPR017932">
    <property type="entry name" value="GATase_2_dom"/>
</dbReference>
<protein>
    <submittedName>
        <fullName evidence="2">Glutamate synthase</fullName>
    </submittedName>
</protein>
<comment type="caution">
    <text evidence="2">The sequence shown here is derived from an EMBL/GenBank/DDBJ whole genome shotgun (WGS) entry which is preliminary data.</text>
</comment>
<gene>
    <name evidence="2" type="ORF">ASN18_0698</name>
</gene>
<feature type="domain" description="Glutamine amidotransferase type-2" evidence="1">
    <location>
        <begin position="2"/>
        <end position="358"/>
    </location>
</feature>
<dbReference type="Proteomes" id="UP000060487">
    <property type="component" value="Unassembled WGS sequence"/>
</dbReference>
<evidence type="ECO:0000313" key="2">
    <source>
        <dbReference type="EMBL" id="KWT91796.1"/>
    </source>
</evidence>
<keyword evidence="3" id="KW-1185">Reference proteome</keyword>
<dbReference type="RefSeq" id="WP_085051228.1">
    <property type="nucleotide sequence ID" value="NZ_LNQR01000028.1"/>
</dbReference>
<reference evidence="2 3" key="1">
    <citation type="submission" date="2015-11" db="EMBL/GenBank/DDBJ databases">
        <authorList>
            <person name="Lin W."/>
        </authorList>
    </citation>
    <scope>NUCLEOTIDE SEQUENCE [LARGE SCALE GENOMIC DNA]</scope>
    <source>
        <strain evidence="2 3">HCH-1</strain>
    </source>
</reference>